<evidence type="ECO:0000256" key="3">
    <source>
        <dbReference type="ARBA" id="ARBA00023136"/>
    </source>
</evidence>
<evidence type="ECO:0000256" key="4">
    <source>
        <dbReference type="SAM" id="Phobius"/>
    </source>
</evidence>
<protein>
    <recommendedName>
        <fullName evidence="5">Longin domain-containing protein</fullName>
    </recommendedName>
</protein>
<organism evidence="6">
    <name type="scientific">Rhizophora mucronata</name>
    <name type="common">Asiatic mangrove</name>
    <dbReference type="NCBI Taxonomy" id="61149"/>
    <lineage>
        <taxon>Eukaryota</taxon>
        <taxon>Viridiplantae</taxon>
        <taxon>Streptophyta</taxon>
        <taxon>Embryophyta</taxon>
        <taxon>Tracheophyta</taxon>
        <taxon>Spermatophyta</taxon>
        <taxon>Magnoliopsida</taxon>
        <taxon>eudicotyledons</taxon>
        <taxon>Gunneridae</taxon>
        <taxon>Pentapetalae</taxon>
        <taxon>rosids</taxon>
        <taxon>fabids</taxon>
        <taxon>Malpighiales</taxon>
        <taxon>Rhizophoraceae</taxon>
        <taxon>Rhizophora</taxon>
    </lineage>
</organism>
<dbReference type="InterPro" id="IPR011012">
    <property type="entry name" value="Longin-like_dom_sf"/>
</dbReference>
<feature type="transmembrane region" description="Helical" evidence="4">
    <location>
        <begin position="250"/>
        <end position="274"/>
    </location>
</feature>
<reference evidence="6" key="1">
    <citation type="submission" date="2018-02" db="EMBL/GenBank/DDBJ databases">
        <title>Rhizophora mucronata_Transcriptome.</title>
        <authorList>
            <person name="Meera S.P."/>
            <person name="Sreeshan A."/>
            <person name="Augustine A."/>
        </authorList>
    </citation>
    <scope>NUCLEOTIDE SEQUENCE</scope>
    <source>
        <tissue evidence="6">Leaf</tissue>
    </source>
</reference>
<dbReference type="SUPFAM" id="SSF64356">
    <property type="entry name" value="SNARE-like"/>
    <property type="match status" value="1"/>
</dbReference>
<dbReference type="PANTHER" id="PTHR47461:SF1">
    <property type="entry name" value="PHYTOLONGIN PHYL1.2"/>
    <property type="match status" value="1"/>
</dbReference>
<evidence type="ECO:0000259" key="5">
    <source>
        <dbReference type="SMART" id="SM01270"/>
    </source>
</evidence>
<keyword evidence="4" id="KW-1133">Transmembrane helix</keyword>
<dbReference type="Gene3D" id="3.30.450.50">
    <property type="entry name" value="Longin domain"/>
    <property type="match status" value="1"/>
</dbReference>
<keyword evidence="4" id="KW-0812">Transmembrane</keyword>
<feature type="domain" description="Longin" evidence="5">
    <location>
        <begin position="33"/>
        <end position="109"/>
    </location>
</feature>
<dbReference type="GO" id="GO:0016020">
    <property type="term" value="C:membrane"/>
    <property type="evidence" value="ECO:0007669"/>
    <property type="project" value="UniProtKB-SubCell"/>
</dbReference>
<name>A0A2P2JFC6_RHIMU</name>
<accession>A0A2P2JFC6</accession>
<dbReference type="EMBL" id="GGEC01011693">
    <property type="protein sequence ID" value="MBW92176.1"/>
    <property type="molecule type" value="Transcribed_RNA"/>
</dbReference>
<sequence length="277" mass="31091">MGSIQNIVHYCCVSKGNRTLYLYSGKDREIERLAALVLENIPPYHKWYFETLRKKTFGFLMEDGCVYFTIVDEGLGSMSVLEFLEHLKEEFKKLAKKGLRGSFSGINSINVQEQLVPAIRHLITSFECMPQSDSNWNAKTSSSNNVSLCSSLTNVNEQIDVGSSTKAPLLGRSNKSEKKKSRDHVIPVRDIEVEEHKKSTDREVSITISDSNSQGGAAASPISLQKDLGSMRIRSSSQNIRKKWWRQVKIVLAIDAAICLILFLVWLSICGGFVCIH</sequence>
<dbReference type="AlphaFoldDB" id="A0A2P2JFC6"/>
<evidence type="ECO:0000313" key="6">
    <source>
        <dbReference type="EMBL" id="MBW92176.1"/>
    </source>
</evidence>
<dbReference type="PANTHER" id="PTHR47461">
    <property type="entry name" value="PHYTOLONGIN PHYL1.2"/>
    <property type="match status" value="1"/>
</dbReference>
<comment type="subcellular location">
    <subcellularLocation>
        <location evidence="1">Membrane</location>
    </subcellularLocation>
</comment>
<keyword evidence="3 4" id="KW-0472">Membrane</keyword>
<dbReference type="InterPro" id="IPR010908">
    <property type="entry name" value="Longin_dom"/>
</dbReference>
<dbReference type="SMART" id="SM01270">
    <property type="entry name" value="Longin"/>
    <property type="match status" value="1"/>
</dbReference>
<comment type="similarity">
    <text evidence="2">Belongs to the synaptobrevin family.</text>
</comment>
<evidence type="ECO:0000256" key="2">
    <source>
        <dbReference type="ARBA" id="ARBA00008025"/>
    </source>
</evidence>
<evidence type="ECO:0000256" key="1">
    <source>
        <dbReference type="ARBA" id="ARBA00004370"/>
    </source>
</evidence>
<proteinExistence type="inferred from homology"/>
<dbReference type="InterPro" id="IPR044783">
    <property type="entry name" value="PHYL"/>
</dbReference>